<dbReference type="SUPFAM" id="SSF49562">
    <property type="entry name" value="C2 domain (Calcium/lipid-binding domain, CaLB)"/>
    <property type="match status" value="1"/>
</dbReference>
<dbReference type="SMART" id="SM00323">
    <property type="entry name" value="RasGAP"/>
    <property type="match status" value="1"/>
</dbReference>
<evidence type="ECO:0000259" key="4">
    <source>
        <dbReference type="PROSITE" id="PS50018"/>
    </source>
</evidence>
<protein>
    <submittedName>
        <fullName evidence="5">Uncharacterized protein</fullName>
    </submittedName>
</protein>
<feature type="compositionally biased region" description="Low complexity" evidence="2">
    <location>
        <begin position="346"/>
        <end position="364"/>
    </location>
</feature>
<dbReference type="Proteomes" id="UP000215902">
    <property type="component" value="Unassembled WGS sequence"/>
</dbReference>
<feature type="compositionally biased region" description="Low complexity" evidence="2">
    <location>
        <begin position="305"/>
        <end position="325"/>
    </location>
</feature>
<dbReference type="InterPro" id="IPR035892">
    <property type="entry name" value="C2_domain_sf"/>
</dbReference>
<evidence type="ECO:0000313" key="6">
    <source>
        <dbReference type="Proteomes" id="UP000215902"/>
    </source>
</evidence>
<dbReference type="CDD" id="cd04013">
    <property type="entry name" value="C2_SynGAP_like"/>
    <property type="match status" value="1"/>
</dbReference>
<reference evidence="5 6" key="1">
    <citation type="submission" date="2017-06" db="EMBL/GenBank/DDBJ databases">
        <title>A platform for efficient transgenesis in Macrostomum lignano, a flatworm model organism for stem cell research.</title>
        <authorList>
            <person name="Berezikov E."/>
        </authorList>
    </citation>
    <scope>NUCLEOTIDE SEQUENCE [LARGE SCALE GENOMIC DNA]</scope>
    <source>
        <strain evidence="5">DV1</strain>
        <tissue evidence="5">Whole organism</tissue>
    </source>
</reference>
<feature type="compositionally biased region" description="Low complexity" evidence="2">
    <location>
        <begin position="209"/>
        <end position="229"/>
    </location>
</feature>
<dbReference type="PROSITE" id="PS50004">
    <property type="entry name" value="C2"/>
    <property type="match status" value="1"/>
</dbReference>
<evidence type="ECO:0000313" key="5">
    <source>
        <dbReference type="EMBL" id="PAA61102.1"/>
    </source>
</evidence>
<feature type="compositionally biased region" description="Low complexity" evidence="2">
    <location>
        <begin position="1130"/>
        <end position="1166"/>
    </location>
</feature>
<dbReference type="SMART" id="SM00239">
    <property type="entry name" value="C2"/>
    <property type="match status" value="1"/>
</dbReference>
<dbReference type="InterPro" id="IPR001936">
    <property type="entry name" value="RasGAP_dom"/>
</dbReference>
<dbReference type="SUPFAM" id="SSF48350">
    <property type="entry name" value="GTPase activation domain, GAP"/>
    <property type="match status" value="1"/>
</dbReference>
<dbReference type="GO" id="GO:0005096">
    <property type="term" value="F:GTPase activator activity"/>
    <property type="evidence" value="ECO:0007669"/>
    <property type="project" value="UniProtKB-KW"/>
</dbReference>
<feature type="compositionally biased region" description="Low complexity" evidence="2">
    <location>
        <begin position="1091"/>
        <end position="1113"/>
    </location>
</feature>
<dbReference type="PANTHER" id="PTHR10194:SF60">
    <property type="entry name" value="RAS GTPASE-ACTIVATING PROTEIN RASKOL"/>
    <property type="match status" value="1"/>
</dbReference>
<dbReference type="InterPro" id="IPR000008">
    <property type="entry name" value="C2_dom"/>
</dbReference>
<feature type="compositionally biased region" description="Low complexity" evidence="2">
    <location>
        <begin position="1054"/>
        <end position="1066"/>
    </location>
</feature>
<keyword evidence="1" id="KW-0343">GTPase activation</keyword>
<sequence length="1280" mass="139412">MAEGLIHQFKQLGFCGWLQTGELEAYLEKTLSANGLFLTPNWFPQFCLVLEEFREFYFFNSEEEADIFLSSQQPHWSLALLTRIDSPGGLHDFQKFWSKVEERPDLCDSSYASSADLTSGQSDPSWHRGSMAQLHQSNRNSAILTGQNYQPQQQQSAGAKIKSLFRGISIKRTRSIAKLDSRASSSRAAGNRPPSRENQYYQSSDSHHSNTNNSSLASGSQDQSGSLQSRGADVAGGGVWHDRQASGGLQGPMARVAMDSDDDPSAAMKRSISMSRLGRQPPPPQQQQQQHRQVPVNPKQRGQASSGSGPLSLVSSCVPINSSSSGPGGGGGGVSSFEDDDLKQKANAAAASDPASSGGNSLRSALSHESLLQLAASSASAVTAPLQMNSGTEVRPVHQSLMPGLPAASAAFAVAGGGAPAADRGGVNRYFAAQSVDEAKKWQDGLKKVNRPDLENTRHKENSLKLWIFEAKRLPTKKRYFCEICLNHILYARTTSKEKTAESDPFWGEPFEFSNLQEISLVTVKLFREANRKKKKDQNQLIGEVHLPVHEILSQTEQWYSLQAGKTAANASPSLRIKSRYLSVDVLPVSWYDGLRDFLLADYCQLVRVLEPSLPVRLKEDLACKLVALAHSSGKSESLVADLLLQELEHCGASEAAAVVAFRGNSIATKSVEYYLRLVGSDYLRSVLAEPVTILLRSDECCEVDPMRVSGEAELESNQQSLRLFAELFWTRVFTSVDRLPVEFGRLFAGIRQRSDQQLCDQLVGASIFLRFICPAILGPSLFGLCQELPGPRTARSLTLIAKTVQNLANGTWFGGKEAYMNFMNKFLEQHQQNMAHFVASLQTIRQRQPAAGGASADSVDASFELAQAHTLLTSALQLLRNNGHPAFSAAASAAPGEVGADGQKRCLDRLSDHLNTVSVCLKLNVPPQPLTPSPPPLQPRSASLALTAATAANGDSDSDTRPVRNTSPAPQVAADRQETAASTGRDSRPLSGASAVVGHSQIQEDWRRVLDEAAASAAATVASASAAVAAVSGVSSSAGSSSGYQSGRLRKPQQQQQKQQQKQTQPDPLNWSNDSRNSPLQFHNPSYQKPASALVLPAPAQQQQQQASVDSAAFRRDANNDEDEESSDSDASSSELVASSSVGTGTSSTKSSSESRNQKLQQEQQQPPPLPPHKVRMGLRSVQHPHHQPQQQQQQQLANSELLDLQRELNETRRQLEATEARLRSNEREKLQLMDEFRRGAKERQRRELENSKQLAEIMERLRLLENEAKASGAVSRPV</sequence>
<feature type="domain" description="C2" evidence="3">
    <location>
        <begin position="445"/>
        <end position="564"/>
    </location>
</feature>
<feature type="compositionally biased region" description="Polar residues" evidence="2">
    <location>
        <begin position="112"/>
        <end position="124"/>
    </location>
</feature>
<evidence type="ECO:0000259" key="3">
    <source>
        <dbReference type="PROSITE" id="PS50004"/>
    </source>
</evidence>
<dbReference type="Gene3D" id="2.60.40.150">
    <property type="entry name" value="C2 domain"/>
    <property type="match status" value="1"/>
</dbReference>
<dbReference type="Pfam" id="PF00616">
    <property type="entry name" value="RasGAP"/>
    <property type="match status" value="1"/>
</dbReference>
<feature type="region of interest" description="Disordered" evidence="2">
    <location>
        <begin position="951"/>
        <end position="1001"/>
    </location>
</feature>
<dbReference type="EMBL" id="NIVC01002069">
    <property type="protein sequence ID" value="PAA61102.1"/>
    <property type="molecule type" value="Genomic_DNA"/>
</dbReference>
<dbReference type="InterPro" id="IPR039360">
    <property type="entry name" value="Ras_GTPase"/>
</dbReference>
<name>A0A267EJZ4_9PLAT</name>
<comment type="caution">
    <text evidence="5">The sequence shown here is derived from an EMBL/GenBank/DDBJ whole genome shotgun (WGS) entry which is preliminary data.</text>
</comment>
<keyword evidence="6" id="KW-1185">Reference proteome</keyword>
<dbReference type="Pfam" id="PF00168">
    <property type="entry name" value="C2"/>
    <property type="match status" value="1"/>
</dbReference>
<feature type="region of interest" description="Disordered" evidence="2">
    <location>
        <begin position="176"/>
        <end position="364"/>
    </location>
</feature>
<dbReference type="InterPro" id="IPR008936">
    <property type="entry name" value="Rho_GTPase_activation_prot"/>
</dbReference>
<dbReference type="AlphaFoldDB" id="A0A267EJZ4"/>
<evidence type="ECO:0000256" key="2">
    <source>
        <dbReference type="SAM" id="MobiDB-lite"/>
    </source>
</evidence>
<dbReference type="PANTHER" id="PTHR10194">
    <property type="entry name" value="RAS GTPASE-ACTIVATING PROTEINS"/>
    <property type="match status" value="1"/>
</dbReference>
<dbReference type="OrthoDB" id="5572587at2759"/>
<proteinExistence type="predicted"/>
<accession>A0A267EJZ4</accession>
<feature type="region of interest" description="Disordered" evidence="2">
    <location>
        <begin position="112"/>
        <end position="134"/>
    </location>
</feature>
<feature type="compositionally biased region" description="Low complexity" evidence="2">
    <location>
        <begin position="182"/>
        <end position="193"/>
    </location>
</feature>
<dbReference type="PROSITE" id="PS50018">
    <property type="entry name" value="RAS_GTPASE_ACTIV_2"/>
    <property type="match status" value="1"/>
</dbReference>
<feature type="region of interest" description="Disordered" evidence="2">
    <location>
        <begin position="1036"/>
        <end position="1198"/>
    </location>
</feature>
<gene>
    <name evidence="5" type="ORF">BOX15_Mlig013118g4</name>
</gene>
<feature type="domain" description="Ras-GAP" evidence="4">
    <location>
        <begin position="618"/>
        <end position="810"/>
    </location>
</feature>
<feature type="compositionally biased region" description="Polar residues" evidence="2">
    <location>
        <begin position="1067"/>
        <end position="1090"/>
    </location>
</feature>
<dbReference type="PROSITE" id="PS00509">
    <property type="entry name" value="RAS_GTPASE_ACTIV_1"/>
    <property type="match status" value="1"/>
</dbReference>
<feature type="compositionally biased region" description="Basic residues" evidence="2">
    <location>
        <begin position="1174"/>
        <end position="1188"/>
    </location>
</feature>
<evidence type="ECO:0000256" key="1">
    <source>
        <dbReference type="ARBA" id="ARBA00022468"/>
    </source>
</evidence>
<dbReference type="InterPro" id="IPR023152">
    <property type="entry name" value="RasGAP_CS"/>
</dbReference>
<dbReference type="STRING" id="282301.A0A267EJZ4"/>
<organism evidence="5 6">
    <name type="scientific">Macrostomum lignano</name>
    <dbReference type="NCBI Taxonomy" id="282301"/>
    <lineage>
        <taxon>Eukaryota</taxon>
        <taxon>Metazoa</taxon>
        <taxon>Spiralia</taxon>
        <taxon>Lophotrochozoa</taxon>
        <taxon>Platyhelminthes</taxon>
        <taxon>Rhabditophora</taxon>
        <taxon>Macrostomorpha</taxon>
        <taxon>Macrostomida</taxon>
        <taxon>Macrostomidae</taxon>
        <taxon>Macrostomum</taxon>
    </lineage>
</organism>
<dbReference type="Gene3D" id="1.10.506.10">
    <property type="entry name" value="GTPase Activation - p120gap, domain 1"/>
    <property type="match status" value="2"/>
</dbReference>